<reference evidence="2" key="2">
    <citation type="journal article" date="2015" name="Fish Shellfish Immunol.">
        <title>Early steps in the European eel (Anguilla anguilla)-Vibrio vulnificus interaction in the gills: Role of the RtxA13 toxin.</title>
        <authorList>
            <person name="Callol A."/>
            <person name="Pajuelo D."/>
            <person name="Ebbesson L."/>
            <person name="Teles M."/>
            <person name="MacKenzie S."/>
            <person name="Amaro C."/>
        </authorList>
    </citation>
    <scope>NUCLEOTIDE SEQUENCE</scope>
</reference>
<keyword evidence="1" id="KW-0732">Signal</keyword>
<feature type="chain" id="PRO_5002434595" description="Secreted protein" evidence="1">
    <location>
        <begin position="25"/>
        <end position="107"/>
    </location>
</feature>
<proteinExistence type="predicted"/>
<sequence length="107" mass="12554">MCYIHRFRTLHLLLHLWVPRCSHTDQLTLFQGDSWLRNKDLSLQSSDSPLCLAVYTHSLQYPTLTSHKVHPSPNKVRQTLRLSLKLADQPRKTAMWNATRFLDKIIC</sequence>
<evidence type="ECO:0008006" key="3">
    <source>
        <dbReference type="Google" id="ProtNLM"/>
    </source>
</evidence>
<evidence type="ECO:0000256" key="1">
    <source>
        <dbReference type="SAM" id="SignalP"/>
    </source>
</evidence>
<protein>
    <recommendedName>
        <fullName evidence="3">Secreted protein</fullName>
    </recommendedName>
</protein>
<name>A0A0E9WU97_ANGAN</name>
<dbReference type="EMBL" id="GBXM01015494">
    <property type="protein sequence ID" value="JAH93083.1"/>
    <property type="molecule type" value="Transcribed_RNA"/>
</dbReference>
<evidence type="ECO:0000313" key="2">
    <source>
        <dbReference type="EMBL" id="JAH93083.1"/>
    </source>
</evidence>
<dbReference type="AlphaFoldDB" id="A0A0E9WU97"/>
<organism evidence="2">
    <name type="scientific">Anguilla anguilla</name>
    <name type="common">European freshwater eel</name>
    <name type="synonym">Muraena anguilla</name>
    <dbReference type="NCBI Taxonomy" id="7936"/>
    <lineage>
        <taxon>Eukaryota</taxon>
        <taxon>Metazoa</taxon>
        <taxon>Chordata</taxon>
        <taxon>Craniata</taxon>
        <taxon>Vertebrata</taxon>
        <taxon>Euteleostomi</taxon>
        <taxon>Actinopterygii</taxon>
        <taxon>Neopterygii</taxon>
        <taxon>Teleostei</taxon>
        <taxon>Anguilliformes</taxon>
        <taxon>Anguillidae</taxon>
        <taxon>Anguilla</taxon>
    </lineage>
</organism>
<reference evidence="2" key="1">
    <citation type="submission" date="2014-11" db="EMBL/GenBank/DDBJ databases">
        <authorList>
            <person name="Amaro Gonzalez C."/>
        </authorList>
    </citation>
    <scope>NUCLEOTIDE SEQUENCE</scope>
</reference>
<accession>A0A0E9WU97</accession>
<feature type="signal peptide" evidence="1">
    <location>
        <begin position="1"/>
        <end position="24"/>
    </location>
</feature>